<evidence type="ECO:0000313" key="3">
    <source>
        <dbReference type="Proteomes" id="UP000287651"/>
    </source>
</evidence>
<name>A0A426XX68_ENSVE</name>
<comment type="caution">
    <text evidence="2">The sequence shown here is derived from an EMBL/GenBank/DDBJ whole genome shotgun (WGS) entry which is preliminary data.</text>
</comment>
<feature type="compositionally biased region" description="Basic and acidic residues" evidence="1">
    <location>
        <begin position="214"/>
        <end position="225"/>
    </location>
</feature>
<evidence type="ECO:0000313" key="2">
    <source>
        <dbReference type="EMBL" id="RRT43950.1"/>
    </source>
</evidence>
<dbReference type="AlphaFoldDB" id="A0A426XX68"/>
<organism evidence="2 3">
    <name type="scientific">Ensete ventricosum</name>
    <name type="common">Abyssinian banana</name>
    <name type="synonym">Musa ensete</name>
    <dbReference type="NCBI Taxonomy" id="4639"/>
    <lineage>
        <taxon>Eukaryota</taxon>
        <taxon>Viridiplantae</taxon>
        <taxon>Streptophyta</taxon>
        <taxon>Embryophyta</taxon>
        <taxon>Tracheophyta</taxon>
        <taxon>Spermatophyta</taxon>
        <taxon>Magnoliopsida</taxon>
        <taxon>Liliopsida</taxon>
        <taxon>Zingiberales</taxon>
        <taxon>Musaceae</taxon>
        <taxon>Ensete</taxon>
    </lineage>
</organism>
<feature type="compositionally biased region" description="Basic and acidic residues" evidence="1">
    <location>
        <begin position="169"/>
        <end position="183"/>
    </location>
</feature>
<gene>
    <name evidence="2" type="ORF">B296_00044511</name>
</gene>
<sequence>MDRPVRAVQIGMENLGYNCYKRDREGLQRRCWLQRRRYRRLEMATLGRGRRGVGAGDNNGDAAREPNVCVSAAVAGGRWGHDNSGTTRGSAGAVGGYDSKLEGVTIVEQGRRQRRQWHRRKERPTMRKKRKKMRATVGVRRESAVNAERAQDFTDPGQRQQRRLLQSLRSDRSTRKGGSRDGSGRGAAMLLVRVEKKATATAMVAAWAVGGDERQWGGKAGKEARCGGGRAVAGGRFYHGSDTN</sequence>
<dbReference type="EMBL" id="AMZH03016801">
    <property type="protein sequence ID" value="RRT43950.1"/>
    <property type="molecule type" value="Genomic_DNA"/>
</dbReference>
<dbReference type="Proteomes" id="UP000287651">
    <property type="component" value="Unassembled WGS sequence"/>
</dbReference>
<evidence type="ECO:0000256" key="1">
    <source>
        <dbReference type="SAM" id="MobiDB-lite"/>
    </source>
</evidence>
<feature type="region of interest" description="Disordered" evidence="1">
    <location>
        <begin position="214"/>
        <end position="244"/>
    </location>
</feature>
<protein>
    <submittedName>
        <fullName evidence="2">Uncharacterized protein</fullName>
    </submittedName>
</protein>
<accession>A0A426XX68</accession>
<reference evidence="2 3" key="1">
    <citation type="journal article" date="2014" name="Agronomy (Basel)">
        <title>A Draft Genome Sequence for Ensete ventricosum, the Drought-Tolerant Tree Against Hunger.</title>
        <authorList>
            <person name="Harrison J."/>
            <person name="Moore K.A."/>
            <person name="Paszkiewicz K."/>
            <person name="Jones T."/>
            <person name="Grant M."/>
            <person name="Ambacheew D."/>
            <person name="Muzemil S."/>
            <person name="Studholme D.J."/>
        </authorList>
    </citation>
    <scope>NUCLEOTIDE SEQUENCE [LARGE SCALE GENOMIC DNA]</scope>
</reference>
<proteinExistence type="predicted"/>
<feature type="compositionally biased region" description="Basic residues" evidence="1">
    <location>
        <begin position="112"/>
        <end position="134"/>
    </location>
</feature>
<feature type="region of interest" description="Disordered" evidence="1">
    <location>
        <begin position="110"/>
        <end position="187"/>
    </location>
</feature>